<keyword evidence="9" id="KW-0576">Peroxisome</keyword>
<dbReference type="InterPro" id="IPR002042">
    <property type="entry name" value="Uricase"/>
</dbReference>
<comment type="function">
    <text evidence="1 12">Catalyzes the oxidation of uric acid to 5-hydroxyisourate, which is further processed to form (S)-allantoin.</text>
</comment>
<dbReference type="GO" id="GO:0019628">
    <property type="term" value="P:urate catabolic process"/>
    <property type="evidence" value="ECO:0007669"/>
    <property type="project" value="TreeGrafter"/>
</dbReference>
<reference evidence="13" key="1">
    <citation type="journal article" date="2021" name="Mol. Ecol. Resour.">
        <title>Phylogenomic analyses of the genus Drosophila reveals genomic signals of climate adaptation.</title>
        <authorList>
            <person name="Li F."/>
            <person name="Rane R.V."/>
            <person name="Luria V."/>
            <person name="Xiong Z."/>
            <person name="Chen J."/>
            <person name="Li Z."/>
            <person name="Catullo R.A."/>
            <person name="Griffin P.C."/>
            <person name="Schiffer M."/>
            <person name="Pearce S."/>
            <person name="Lee S.F."/>
            <person name="McElroy K."/>
            <person name="Stocker A."/>
            <person name="Shirriffs J."/>
            <person name="Cockerell F."/>
            <person name="Coppin C."/>
            <person name="Sgro C.M."/>
            <person name="Karger A."/>
            <person name="Cain J.W."/>
            <person name="Weber J.A."/>
            <person name="Santpere G."/>
            <person name="Kirschner M.W."/>
            <person name="Hoffmann A.A."/>
            <person name="Oakeshott J.G."/>
            <person name="Zhang G."/>
        </authorList>
    </citation>
    <scope>NUCLEOTIDE SEQUENCE</scope>
    <source>
        <strain evidence="13">BGI-SZ-2011g</strain>
    </source>
</reference>
<evidence type="ECO:0000256" key="1">
    <source>
        <dbReference type="ARBA" id="ARBA00003860"/>
    </source>
</evidence>
<evidence type="ECO:0000256" key="6">
    <source>
        <dbReference type="ARBA" id="ARBA00017098"/>
    </source>
</evidence>
<evidence type="ECO:0000256" key="5">
    <source>
        <dbReference type="ARBA" id="ARBA00012598"/>
    </source>
</evidence>
<dbReference type="PANTHER" id="PTHR42874">
    <property type="entry name" value="URICASE"/>
    <property type="match status" value="1"/>
</dbReference>
<dbReference type="EC" id="1.7.3.3" evidence="5 12"/>
<evidence type="ECO:0000256" key="7">
    <source>
        <dbReference type="ARBA" id="ARBA00022631"/>
    </source>
</evidence>
<evidence type="ECO:0000313" key="14">
    <source>
        <dbReference type="Proteomes" id="UP001200034"/>
    </source>
</evidence>
<comment type="subcellular location">
    <subcellularLocation>
        <location evidence="2">Peroxisome</location>
    </subcellularLocation>
</comment>
<dbReference type="Gene3D" id="3.10.270.10">
    <property type="entry name" value="Urate Oxidase"/>
    <property type="match status" value="1"/>
</dbReference>
<keyword evidence="14" id="KW-1185">Reference proteome</keyword>
<feature type="binding site" evidence="11">
    <location>
        <position position="169"/>
    </location>
    <ligand>
        <name>5-hydroxyisourate</name>
        <dbReference type="ChEBI" id="CHEBI:18072"/>
    </ligand>
</feature>
<keyword evidence="8 12" id="KW-0560">Oxidoreductase</keyword>
<proteinExistence type="inferred from homology"/>
<dbReference type="NCBIfam" id="TIGR03383">
    <property type="entry name" value="urate_oxi"/>
    <property type="match status" value="1"/>
</dbReference>
<accession>A0AAD4JSI8</accession>
<feature type="binding site" evidence="11">
    <location>
        <position position="235"/>
    </location>
    <ligand>
        <name>5-hydroxyisourate</name>
        <dbReference type="ChEBI" id="CHEBI:18072"/>
    </ligand>
</feature>
<dbReference type="SUPFAM" id="SSF55620">
    <property type="entry name" value="Tetrahydrobiopterin biosynthesis enzymes-like"/>
    <property type="match status" value="2"/>
</dbReference>
<dbReference type="PRINTS" id="PR00093">
    <property type="entry name" value="URICASE"/>
</dbReference>
<dbReference type="GO" id="GO:0004846">
    <property type="term" value="F:urate oxidase activity"/>
    <property type="evidence" value="ECO:0007669"/>
    <property type="project" value="UniProtKB-EC"/>
</dbReference>
<feature type="binding site" evidence="11">
    <location>
        <position position="186"/>
    </location>
    <ligand>
        <name>urate</name>
        <dbReference type="ChEBI" id="CHEBI:17775"/>
    </ligand>
</feature>
<comment type="pathway">
    <text evidence="3">Purine metabolism; urate degradation; (S)-allantoin from urate: step 1/3.</text>
</comment>
<comment type="caution">
    <text evidence="13">The sequence shown here is derived from an EMBL/GenBank/DDBJ whole genome shotgun (WGS) entry which is preliminary data.</text>
</comment>
<dbReference type="GO" id="GO:0005777">
    <property type="term" value="C:peroxisome"/>
    <property type="evidence" value="ECO:0007669"/>
    <property type="project" value="UniProtKB-SubCell"/>
</dbReference>
<dbReference type="AlphaFoldDB" id="A0AAD4JSI8"/>
<sequence>FPYDITGKGYGKDGIKLFHVNRDGPYHSIHEFDIKVHIKLSGNKEYTEGENSAIVDSDALRNLMCVLGKKHGIEGPEKFALMIIKETLEKYAHVVEISMNIETYPWQRIRQDKAKPDGSTENYEHNHAFVFAPTALRYCEVIMKRGDSKPTVISGFKGLRILKTTKSSFKHFIKDEYSTTPDINDRILSTIAEGAWEYASIENVDFKKDWETVRDTVAKTFGGDPVHGTTSTATQRTAYLSVKQVLDDLPHVAIMTLTLPNRHYNNFDTRPFQSLVPGENNEVYIPLDKPYGIVYAELSRKDLQGHN</sequence>
<feature type="binding site" evidence="11">
    <location>
        <position position="235"/>
    </location>
    <ligand>
        <name>urate</name>
        <dbReference type="ChEBI" id="CHEBI:17775"/>
    </ligand>
</feature>
<evidence type="ECO:0000256" key="11">
    <source>
        <dbReference type="PIRSR" id="PIRSR000241-2"/>
    </source>
</evidence>
<evidence type="ECO:0000256" key="12">
    <source>
        <dbReference type="RuleBase" id="RU004455"/>
    </source>
</evidence>
<evidence type="ECO:0000256" key="8">
    <source>
        <dbReference type="ARBA" id="ARBA00023002"/>
    </source>
</evidence>
<evidence type="ECO:0000256" key="3">
    <source>
        <dbReference type="ARBA" id="ARBA00004831"/>
    </source>
</evidence>
<evidence type="ECO:0000256" key="10">
    <source>
        <dbReference type="ARBA" id="ARBA00048818"/>
    </source>
</evidence>
<comment type="similarity">
    <text evidence="4 12">Belongs to the uricase family.</text>
</comment>
<dbReference type="PIRSF" id="PIRSF000241">
    <property type="entry name" value="Urate_oxidase"/>
    <property type="match status" value="1"/>
</dbReference>
<evidence type="ECO:0000256" key="9">
    <source>
        <dbReference type="ARBA" id="ARBA00023140"/>
    </source>
</evidence>
<gene>
    <name evidence="13" type="ORF">KR093_002239</name>
</gene>
<feature type="binding site" evidence="11">
    <location>
        <position position="261"/>
    </location>
    <ligand>
        <name>urate</name>
        <dbReference type="ChEBI" id="CHEBI:17775"/>
    </ligand>
</feature>
<feature type="binding site" evidence="11">
    <location>
        <position position="261"/>
    </location>
    <ligand>
        <name>O2</name>
        <dbReference type="ChEBI" id="CHEBI:15379"/>
    </ligand>
</feature>
<comment type="catalytic activity">
    <reaction evidence="10 12">
        <text>urate + O2 + H2O = 5-hydroxyisourate + H2O2</text>
        <dbReference type="Rhea" id="RHEA:21368"/>
        <dbReference type="ChEBI" id="CHEBI:15377"/>
        <dbReference type="ChEBI" id="CHEBI:15379"/>
        <dbReference type="ChEBI" id="CHEBI:16240"/>
        <dbReference type="ChEBI" id="CHEBI:17775"/>
        <dbReference type="ChEBI" id="CHEBI:18072"/>
        <dbReference type="EC" id="1.7.3.3"/>
    </reaction>
</comment>
<dbReference type="PANTHER" id="PTHR42874:SF1">
    <property type="entry name" value="URICASE"/>
    <property type="match status" value="1"/>
</dbReference>
<feature type="binding site" evidence="11">
    <location>
        <position position="169"/>
    </location>
    <ligand>
        <name>urate</name>
        <dbReference type="ChEBI" id="CHEBI:17775"/>
    </ligand>
</feature>
<evidence type="ECO:0000313" key="13">
    <source>
        <dbReference type="EMBL" id="KAH8358755.1"/>
    </source>
</evidence>
<feature type="binding site" evidence="11">
    <location>
        <position position="58"/>
    </location>
    <ligand>
        <name>urate</name>
        <dbReference type="ChEBI" id="CHEBI:17775"/>
    </ligand>
</feature>
<keyword evidence="7 12" id="KW-0659">Purine metabolism</keyword>
<evidence type="ECO:0000256" key="4">
    <source>
        <dbReference type="ARBA" id="ARBA00009760"/>
    </source>
</evidence>
<organism evidence="13 14">
    <name type="scientific">Drosophila rubida</name>
    <dbReference type="NCBI Taxonomy" id="30044"/>
    <lineage>
        <taxon>Eukaryota</taxon>
        <taxon>Metazoa</taxon>
        <taxon>Ecdysozoa</taxon>
        <taxon>Arthropoda</taxon>
        <taxon>Hexapoda</taxon>
        <taxon>Insecta</taxon>
        <taxon>Pterygota</taxon>
        <taxon>Neoptera</taxon>
        <taxon>Endopterygota</taxon>
        <taxon>Diptera</taxon>
        <taxon>Brachycera</taxon>
        <taxon>Muscomorpha</taxon>
        <taxon>Ephydroidea</taxon>
        <taxon>Drosophilidae</taxon>
        <taxon>Drosophila</taxon>
    </lineage>
</organism>
<feature type="non-terminal residue" evidence="13">
    <location>
        <position position="307"/>
    </location>
</feature>
<dbReference type="EMBL" id="JAJJHW010003409">
    <property type="protein sequence ID" value="KAH8358755.1"/>
    <property type="molecule type" value="Genomic_DNA"/>
</dbReference>
<dbReference type="Pfam" id="PF01014">
    <property type="entry name" value="Uricase"/>
    <property type="match status" value="2"/>
</dbReference>
<name>A0AAD4JSI8_9MUSC</name>
<dbReference type="Proteomes" id="UP001200034">
    <property type="component" value="Unassembled WGS sequence"/>
</dbReference>
<dbReference type="GO" id="GO:0006145">
    <property type="term" value="P:purine nucleobase catabolic process"/>
    <property type="evidence" value="ECO:0007669"/>
    <property type="project" value="TreeGrafter"/>
</dbReference>
<evidence type="ECO:0000256" key="2">
    <source>
        <dbReference type="ARBA" id="ARBA00004275"/>
    </source>
</evidence>
<protein>
    <recommendedName>
        <fullName evidence="6 12">Uricase</fullName>
        <ecNumber evidence="5 12">1.7.3.3</ecNumber>
    </recommendedName>
</protein>
<feature type="binding site" evidence="11">
    <location>
        <position position="261"/>
    </location>
    <ligand>
        <name>5-hydroxyisourate</name>
        <dbReference type="ChEBI" id="CHEBI:18072"/>
    </ligand>
</feature>
<feature type="binding site" evidence="11">
    <location>
        <position position="186"/>
    </location>
    <ligand>
        <name>5-hydroxyisourate</name>
        <dbReference type="ChEBI" id="CHEBI:18072"/>
    </ligand>
</feature>